<proteinExistence type="predicted"/>
<dbReference type="InterPro" id="IPR001633">
    <property type="entry name" value="EAL_dom"/>
</dbReference>
<evidence type="ECO:0000256" key="10">
    <source>
        <dbReference type="SAM" id="Phobius"/>
    </source>
</evidence>
<comment type="catalytic activity">
    <reaction evidence="9">
        <text>3',3'-c-di-GMP + H2O = 5'-phosphoguanylyl(3'-&gt;5')guanosine + H(+)</text>
        <dbReference type="Rhea" id="RHEA:24902"/>
        <dbReference type="ChEBI" id="CHEBI:15377"/>
        <dbReference type="ChEBI" id="CHEBI:15378"/>
        <dbReference type="ChEBI" id="CHEBI:58754"/>
        <dbReference type="ChEBI" id="CHEBI:58805"/>
        <dbReference type="EC" id="3.1.4.52"/>
    </reaction>
</comment>
<evidence type="ECO:0000256" key="1">
    <source>
        <dbReference type="ARBA" id="ARBA00004651"/>
    </source>
</evidence>
<accession>A0A6S6ZCZ1</accession>
<keyword evidence="13" id="KW-1185">Reference proteome</keyword>
<evidence type="ECO:0000256" key="6">
    <source>
        <dbReference type="ARBA" id="ARBA00022801"/>
    </source>
</evidence>
<feature type="transmembrane region" description="Helical" evidence="10">
    <location>
        <begin position="218"/>
        <end position="245"/>
    </location>
</feature>
<dbReference type="EMBL" id="CADIJX010000004">
    <property type="protein sequence ID" value="CAB3661725.1"/>
    <property type="molecule type" value="Genomic_DNA"/>
</dbReference>
<dbReference type="CDD" id="cd01948">
    <property type="entry name" value="EAL"/>
    <property type="match status" value="1"/>
</dbReference>
<gene>
    <name evidence="12" type="primary">pdeB_1</name>
    <name evidence="12" type="ORF">LMG3431_03368</name>
</gene>
<keyword evidence="3" id="KW-1003">Cell membrane</keyword>
<dbReference type="InterPro" id="IPR035919">
    <property type="entry name" value="EAL_sf"/>
</dbReference>
<evidence type="ECO:0000256" key="9">
    <source>
        <dbReference type="ARBA" id="ARBA00034290"/>
    </source>
</evidence>
<sequence length="497" mass="54162">MMSTLGFLAGLAAGRLIELNQVDDRLARHNTRLLAQAVRVAQESQRLIQAASHTVDLCSDSDVATLRVLLFNATFLRDIGRIRGDMLICSAAWGVLATPHPLPPASFTARSGMTWWVGAANIIDRRIIGDMAARNDVVVFTAPGAFDGFPEPGSGMDSKVVTRDGANAYRRFGQTDDLALYIGDSPSDNNLRAERLIAECAVPATSDLCVVSRISSHAWFTLPALILAWTGALVGGLLAGLCFLWHQQSKSERSALRKAIRRGDLQVRYQPLRELSTRRLVGVEALARWRARDGSAVPPALFVPLAEEMGLGRELSRVVTQQALRDLSGRLRDTSGFYASINVSAEDLQDDAYPDFLLRTVNEQGIAPHRVALEITEGSPLSDGHVRGTIRALRRQGFRILIDDFGTGNSNLNYLAEMQADAIKLDRRFTQAIGAEPAGTLIIDHVIDISRELGVGLIVEGIETEAQAQYLSARQPATVGQGWLLGRAVRVEDLPLE</sequence>
<dbReference type="Proteomes" id="UP000494108">
    <property type="component" value="Unassembled WGS sequence"/>
</dbReference>
<dbReference type="Pfam" id="PF00563">
    <property type="entry name" value="EAL"/>
    <property type="match status" value="1"/>
</dbReference>
<reference evidence="12 13" key="1">
    <citation type="submission" date="2020-04" db="EMBL/GenBank/DDBJ databases">
        <authorList>
            <person name="De Canck E."/>
        </authorList>
    </citation>
    <scope>NUCLEOTIDE SEQUENCE [LARGE SCALE GENOMIC DNA]</scope>
    <source>
        <strain evidence="12 13">LMG 3431</strain>
    </source>
</reference>
<dbReference type="InterPro" id="IPR050706">
    <property type="entry name" value="Cyclic-di-GMP_PDE-like"/>
</dbReference>
<keyword evidence="6 12" id="KW-0378">Hydrolase</keyword>
<dbReference type="PANTHER" id="PTHR33121">
    <property type="entry name" value="CYCLIC DI-GMP PHOSPHODIESTERASE PDEF"/>
    <property type="match status" value="1"/>
</dbReference>
<dbReference type="PANTHER" id="PTHR33121:SF79">
    <property type="entry name" value="CYCLIC DI-GMP PHOSPHODIESTERASE PDED-RELATED"/>
    <property type="match status" value="1"/>
</dbReference>
<dbReference type="EC" id="3.1.4.52" evidence="2"/>
<organism evidence="12 13">
    <name type="scientific">Achromobacter pestifer</name>
    <dbReference type="NCBI Taxonomy" id="1353889"/>
    <lineage>
        <taxon>Bacteria</taxon>
        <taxon>Pseudomonadati</taxon>
        <taxon>Pseudomonadota</taxon>
        <taxon>Betaproteobacteria</taxon>
        <taxon>Burkholderiales</taxon>
        <taxon>Alcaligenaceae</taxon>
        <taxon>Achromobacter</taxon>
    </lineage>
</organism>
<dbReference type="SUPFAM" id="SSF141868">
    <property type="entry name" value="EAL domain-like"/>
    <property type="match status" value="1"/>
</dbReference>
<dbReference type="GO" id="GO:0071111">
    <property type="term" value="F:cyclic-guanylate-specific phosphodiesterase activity"/>
    <property type="evidence" value="ECO:0007669"/>
    <property type="project" value="UniProtKB-EC"/>
</dbReference>
<keyword evidence="8 10" id="KW-0472">Membrane</keyword>
<dbReference type="InterPro" id="IPR024744">
    <property type="entry name" value="CSS-motif_dom"/>
</dbReference>
<evidence type="ECO:0000313" key="13">
    <source>
        <dbReference type="Proteomes" id="UP000494108"/>
    </source>
</evidence>
<feature type="domain" description="EAL" evidence="11">
    <location>
        <begin position="249"/>
        <end position="497"/>
    </location>
</feature>
<dbReference type="Gene3D" id="3.20.20.450">
    <property type="entry name" value="EAL domain"/>
    <property type="match status" value="1"/>
</dbReference>
<evidence type="ECO:0000256" key="7">
    <source>
        <dbReference type="ARBA" id="ARBA00022989"/>
    </source>
</evidence>
<dbReference type="RefSeq" id="WP_246288299.1">
    <property type="nucleotide sequence ID" value="NZ_CADIJX010000004.1"/>
</dbReference>
<evidence type="ECO:0000256" key="2">
    <source>
        <dbReference type="ARBA" id="ARBA00012282"/>
    </source>
</evidence>
<dbReference type="AlphaFoldDB" id="A0A6S6ZCZ1"/>
<dbReference type="SMART" id="SM00052">
    <property type="entry name" value="EAL"/>
    <property type="match status" value="1"/>
</dbReference>
<evidence type="ECO:0000256" key="4">
    <source>
        <dbReference type="ARBA" id="ARBA00022636"/>
    </source>
</evidence>
<protein>
    <recommendedName>
        <fullName evidence="2">cyclic-guanylate-specific phosphodiesterase</fullName>
        <ecNumber evidence="2">3.1.4.52</ecNumber>
    </recommendedName>
</protein>
<name>A0A6S6ZCZ1_9BURK</name>
<evidence type="ECO:0000256" key="3">
    <source>
        <dbReference type="ARBA" id="ARBA00022475"/>
    </source>
</evidence>
<comment type="subcellular location">
    <subcellularLocation>
        <location evidence="1">Cell membrane</location>
        <topology evidence="1">Multi-pass membrane protein</topology>
    </subcellularLocation>
</comment>
<evidence type="ECO:0000256" key="8">
    <source>
        <dbReference type="ARBA" id="ARBA00023136"/>
    </source>
</evidence>
<evidence type="ECO:0000259" key="11">
    <source>
        <dbReference type="PROSITE" id="PS50883"/>
    </source>
</evidence>
<keyword evidence="7 10" id="KW-1133">Transmembrane helix</keyword>
<keyword evidence="4" id="KW-0973">c-di-GMP</keyword>
<evidence type="ECO:0000256" key="5">
    <source>
        <dbReference type="ARBA" id="ARBA00022692"/>
    </source>
</evidence>
<dbReference type="Pfam" id="PF12792">
    <property type="entry name" value="CSS-motif"/>
    <property type="match status" value="1"/>
</dbReference>
<dbReference type="GO" id="GO:0005886">
    <property type="term" value="C:plasma membrane"/>
    <property type="evidence" value="ECO:0007669"/>
    <property type="project" value="UniProtKB-SubCell"/>
</dbReference>
<keyword evidence="5 10" id="KW-0812">Transmembrane</keyword>
<dbReference type="PROSITE" id="PS50883">
    <property type="entry name" value="EAL"/>
    <property type="match status" value="1"/>
</dbReference>
<evidence type="ECO:0000313" key="12">
    <source>
        <dbReference type="EMBL" id="CAB3661725.1"/>
    </source>
</evidence>